<accession>A0A8J3YXN3</accession>
<proteinExistence type="predicted"/>
<feature type="compositionally biased region" description="Pro residues" evidence="1">
    <location>
        <begin position="26"/>
        <end position="40"/>
    </location>
</feature>
<protein>
    <submittedName>
        <fullName evidence="3">Uncharacterized protein</fullName>
    </submittedName>
</protein>
<dbReference type="EMBL" id="BOPF01000052">
    <property type="protein sequence ID" value="GIJ51675.1"/>
    <property type="molecule type" value="Genomic_DNA"/>
</dbReference>
<evidence type="ECO:0000256" key="2">
    <source>
        <dbReference type="SAM" id="Phobius"/>
    </source>
</evidence>
<feature type="region of interest" description="Disordered" evidence="1">
    <location>
        <begin position="1"/>
        <end position="44"/>
    </location>
</feature>
<keyword evidence="2" id="KW-0472">Membrane</keyword>
<keyword evidence="4" id="KW-1185">Reference proteome</keyword>
<organism evidence="3 4">
    <name type="scientific">Virgisporangium aliadipatigenens</name>
    <dbReference type="NCBI Taxonomy" id="741659"/>
    <lineage>
        <taxon>Bacteria</taxon>
        <taxon>Bacillati</taxon>
        <taxon>Actinomycetota</taxon>
        <taxon>Actinomycetes</taxon>
        <taxon>Micromonosporales</taxon>
        <taxon>Micromonosporaceae</taxon>
        <taxon>Virgisporangium</taxon>
    </lineage>
</organism>
<name>A0A8J3YXN3_9ACTN</name>
<reference evidence="3" key="1">
    <citation type="submission" date="2021-01" db="EMBL/GenBank/DDBJ databases">
        <title>Whole genome shotgun sequence of Virgisporangium aliadipatigenens NBRC 105644.</title>
        <authorList>
            <person name="Komaki H."/>
            <person name="Tamura T."/>
        </authorList>
    </citation>
    <scope>NUCLEOTIDE SEQUENCE</scope>
    <source>
        <strain evidence="3">NBRC 105644</strain>
    </source>
</reference>
<evidence type="ECO:0000313" key="4">
    <source>
        <dbReference type="Proteomes" id="UP000619260"/>
    </source>
</evidence>
<feature type="transmembrane region" description="Helical" evidence="2">
    <location>
        <begin position="50"/>
        <end position="71"/>
    </location>
</feature>
<comment type="caution">
    <text evidence="3">The sequence shown here is derived from an EMBL/GenBank/DDBJ whole genome shotgun (WGS) entry which is preliminary data.</text>
</comment>
<keyword evidence="2" id="KW-0812">Transmembrane</keyword>
<dbReference type="AlphaFoldDB" id="A0A8J3YXN3"/>
<sequence length="235" mass="25869">MSQPPPYDPQHYQYPPGAPTAGPGSWPQPYPQQRPQPGMPQRPRWNSTTLAVAAGMAVLLIVAIGFVVVAAMSDNERPPNKADPLDEARALDPCLVGNWKQEEWHADVDVGALTQRPDIGTVWMSGNGRFWTIFPSGTAMDGNIVVNYHGTSADGRTIRLSYSGSARYKMTTTNNKINLAGLDSTVDLTIYVNDTEIHSRQLSAENRDNIPYSCRGDTWEVTGPGPNDRARYTRQ</sequence>
<keyword evidence="2" id="KW-1133">Transmembrane helix</keyword>
<dbReference type="Proteomes" id="UP000619260">
    <property type="component" value="Unassembled WGS sequence"/>
</dbReference>
<evidence type="ECO:0000313" key="3">
    <source>
        <dbReference type="EMBL" id="GIJ51675.1"/>
    </source>
</evidence>
<evidence type="ECO:0000256" key="1">
    <source>
        <dbReference type="SAM" id="MobiDB-lite"/>
    </source>
</evidence>
<gene>
    <name evidence="3" type="ORF">Val02_85610</name>
</gene>